<protein>
    <recommendedName>
        <fullName evidence="1">SnoaL-like domain-containing protein</fullName>
    </recommendedName>
</protein>
<dbReference type="SUPFAM" id="SSF54427">
    <property type="entry name" value="NTF2-like"/>
    <property type="match status" value="1"/>
</dbReference>
<comment type="caution">
    <text evidence="2">The sequence shown here is derived from an EMBL/GenBank/DDBJ whole genome shotgun (WGS) entry which is preliminary data.</text>
</comment>
<dbReference type="InterPro" id="IPR037401">
    <property type="entry name" value="SnoaL-like"/>
</dbReference>
<evidence type="ECO:0000313" key="2">
    <source>
        <dbReference type="EMBL" id="GID10415.1"/>
    </source>
</evidence>
<accession>A0A8J3NB52</accession>
<feature type="domain" description="SnoaL-like" evidence="1">
    <location>
        <begin position="13"/>
        <end position="104"/>
    </location>
</feature>
<dbReference type="AlphaFoldDB" id="A0A8J3NB52"/>
<dbReference type="Pfam" id="PF12680">
    <property type="entry name" value="SnoaL_2"/>
    <property type="match status" value="1"/>
</dbReference>
<evidence type="ECO:0000313" key="3">
    <source>
        <dbReference type="Proteomes" id="UP000612808"/>
    </source>
</evidence>
<organism evidence="2 3">
    <name type="scientific">Actinocatenispora rupis</name>
    <dbReference type="NCBI Taxonomy" id="519421"/>
    <lineage>
        <taxon>Bacteria</taxon>
        <taxon>Bacillati</taxon>
        <taxon>Actinomycetota</taxon>
        <taxon>Actinomycetes</taxon>
        <taxon>Micromonosporales</taxon>
        <taxon>Micromonosporaceae</taxon>
        <taxon>Actinocatenispora</taxon>
    </lineage>
</organism>
<dbReference type="EMBL" id="BOMB01000007">
    <property type="protein sequence ID" value="GID10415.1"/>
    <property type="molecule type" value="Genomic_DNA"/>
</dbReference>
<proteinExistence type="predicted"/>
<keyword evidence="3" id="KW-1185">Reference proteome</keyword>
<dbReference type="InterPro" id="IPR032710">
    <property type="entry name" value="NTF2-like_dom_sf"/>
</dbReference>
<sequence>MDIEEAQRFAADWEARWNSHDLDRVLEHYADDVVFRSPYAVAVIGTDTVRGKAALREYWTEGLRRLSDLRFTVQSVQVCLDTVVINYRNQTGQLVSEVLTLRDGAVVSGFGAYS</sequence>
<dbReference type="RefSeq" id="WP_203655652.1">
    <property type="nucleotide sequence ID" value="NZ_BAAAZM010000003.1"/>
</dbReference>
<dbReference type="Proteomes" id="UP000612808">
    <property type="component" value="Unassembled WGS sequence"/>
</dbReference>
<reference evidence="2" key="1">
    <citation type="submission" date="2021-01" db="EMBL/GenBank/DDBJ databases">
        <title>Whole genome shotgun sequence of Actinocatenispora rupis NBRC 107355.</title>
        <authorList>
            <person name="Komaki H."/>
            <person name="Tamura T."/>
        </authorList>
    </citation>
    <scope>NUCLEOTIDE SEQUENCE</scope>
    <source>
        <strain evidence="2">NBRC 107355</strain>
    </source>
</reference>
<evidence type="ECO:0000259" key="1">
    <source>
        <dbReference type="Pfam" id="PF12680"/>
    </source>
</evidence>
<name>A0A8J3NB52_9ACTN</name>
<dbReference type="Gene3D" id="3.10.450.50">
    <property type="match status" value="1"/>
</dbReference>
<gene>
    <name evidence="2" type="ORF">Aru02nite_13040</name>
</gene>